<dbReference type="AlphaFoldDB" id="A0A841R7H8"/>
<organism evidence="5 6">
    <name type="scientific">Spirochaeta isovalerica</name>
    <dbReference type="NCBI Taxonomy" id="150"/>
    <lineage>
        <taxon>Bacteria</taxon>
        <taxon>Pseudomonadati</taxon>
        <taxon>Spirochaetota</taxon>
        <taxon>Spirochaetia</taxon>
        <taxon>Spirochaetales</taxon>
        <taxon>Spirochaetaceae</taxon>
        <taxon>Spirochaeta</taxon>
    </lineage>
</organism>
<dbReference type="InterPro" id="IPR000835">
    <property type="entry name" value="HTH_MarR-typ"/>
</dbReference>
<dbReference type="Gene3D" id="1.10.10.10">
    <property type="entry name" value="Winged helix-like DNA-binding domain superfamily/Winged helix DNA-binding domain"/>
    <property type="match status" value="1"/>
</dbReference>
<evidence type="ECO:0000313" key="5">
    <source>
        <dbReference type="EMBL" id="MBB6481214.1"/>
    </source>
</evidence>
<evidence type="ECO:0000256" key="1">
    <source>
        <dbReference type="ARBA" id="ARBA00023015"/>
    </source>
</evidence>
<dbReference type="InterPro" id="IPR036388">
    <property type="entry name" value="WH-like_DNA-bd_sf"/>
</dbReference>
<dbReference type="PANTHER" id="PTHR42756">
    <property type="entry name" value="TRANSCRIPTIONAL REGULATOR, MARR"/>
    <property type="match status" value="1"/>
</dbReference>
<evidence type="ECO:0000256" key="3">
    <source>
        <dbReference type="ARBA" id="ARBA00023163"/>
    </source>
</evidence>
<protein>
    <submittedName>
        <fullName evidence="5">DNA-binding MarR family transcriptional regulator</fullName>
    </submittedName>
</protein>
<dbReference type="SMART" id="SM00347">
    <property type="entry name" value="HTH_MARR"/>
    <property type="match status" value="1"/>
</dbReference>
<dbReference type="InterPro" id="IPR036390">
    <property type="entry name" value="WH_DNA-bd_sf"/>
</dbReference>
<comment type="caution">
    <text evidence="5">The sequence shown here is derived from an EMBL/GenBank/DDBJ whole genome shotgun (WGS) entry which is preliminary data.</text>
</comment>
<keyword evidence="1" id="KW-0805">Transcription regulation</keyword>
<dbReference type="Proteomes" id="UP000587760">
    <property type="component" value="Unassembled WGS sequence"/>
</dbReference>
<keyword evidence="2 5" id="KW-0238">DNA-binding</keyword>
<dbReference type="GO" id="GO:0003700">
    <property type="term" value="F:DNA-binding transcription factor activity"/>
    <property type="evidence" value="ECO:0007669"/>
    <property type="project" value="InterPro"/>
</dbReference>
<gene>
    <name evidence="5" type="ORF">HNR50_002887</name>
</gene>
<dbReference type="PROSITE" id="PS50995">
    <property type="entry name" value="HTH_MARR_2"/>
    <property type="match status" value="1"/>
</dbReference>
<evidence type="ECO:0000313" key="6">
    <source>
        <dbReference type="Proteomes" id="UP000587760"/>
    </source>
</evidence>
<keyword evidence="3" id="KW-0804">Transcription</keyword>
<evidence type="ECO:0000256" key="2">
    <source>
        <dbReference type="ARBA" id="ARBA00023125"/>
    </source>
</evidence>
<dbReference type="RefSeq" id="WP_184747454.1">
    <property type="nucleotide sequence ID" value="NZ_JACHGJ010000005.1"/>
</dbReference>
<dbReference type="PANTHER" id="PTHR42756:SF1">
    <property type="entry name" value="TRANSCRIPTIONAL REPRESSOR OF EMRAB OPERON"/>
    <property type="match status" value="1"/>
</dbReference>
<dbReference type="SUPFAM" id="SSF46785">
    <property type="entry name" value="Winged helix' DNA-binding domain"/>
    <property type="match status" value="1"/>
</dbReference>
<dbReference type="Pfam" id="PF01047">
    <property type="entry name" value="MarR"/>
    <property type="match status" value="1"/>
</dbReference>
<dbReference type="EMBL" id="JACHGJ010000005">
    <property type="protein sequence ID" value="MBB6481214.1"/>
    <property type="molecule type" value="Genomic_DNA"/>
</dbReference>
<feature type="domain" description="HTH marR-type" evidence="4">
    <location>
        <begin position="7"/>
        <end position="138"/>
    </location>
</feature>
<dbReference type="GO" id="GO:0003677">
    <property type="term" value="F:DNA binding"/>
    <property type="evidence" value="ECO:0007669"/>
    <property type="project" value="UniProtKB-KW"/>
</dbReference>
<name>A0A841R7H8_9SPIO</name>
<keyword evidence="6" id="KW-1185">Reference proteome</keyword>
<evidence type="ECO:0000259" key="4">
    <source>
        <dbReference type="PROSITE" id="PS50995"/>
    </source>
</evidence>
<proteinExistence type="predicted"/>
<reference evidence="5 6" key="1">
    <citation type="submission" date="2020-08" db="EMBL/GenBank/DDBJ databases">
        <title>Genomic Encyclopedia of Type Strains, Phase IV (KMG-IV): sequencing the most valuable type-strain genomes for metagenomic binning, comparative biology and taxonomic classification.</title>
        <authorList>
            <person name="Goeker M."/>
        </authorList>
    </citation>
    <scope>NUCLEOTIDE SEQUENCE [LARGE SCALE GENOMIC DNA]</scope>
    <source>
        <strain evidence="5 6">DSM 2461</strain>
    </source>
</reference>
<sequence length="152" mass="17308">MANFKSVGNVVSILYRYTQIYLKETLSDLDLHGSGQIKIVLTLSKHPEGLSQDKLARILIVDKATVSKMIRPLVQNGMVERSVNPDDKRAYIVKLSEKALANVPEIKRRTGRWTQLMSRNIPPERMDGFFETMEIMLKNAADYLKEGNIEKS</sequence>
<accession>A0A841R7H8</accession>
<dbReference type="PRINTS" id="PR00598">
    <property type="entry name" value="HTHMARR"/>
</dbReference>